<dbReference type="PANTHER" id="PTHR24198">
    <property type="entry name" value="ANKYRIN REPEAT AND PROTEIN KINASE DOMAIN-CONTAINING PROTEIN"/>
    <property type="match status" value="1"/>
</dbReference>
<feature type="compositionally biased region" description="Low complexity" evidence="4">
    <location>
        <begin position="1122"/>
        <end position="1143"/>
    </location>
</feature>
<dbReference type="SMART" id="SM00248">
    <property type="entry name" value="ANK"/>
    <property type="match status" value="11"/>
</dbReference>
<dbReference type="PRINTS" id="PR01415">
    <property type="entry name" value="ANKYRIN"/>
</dbReference>
<dbReference type="AlphaFoldDB" id="A0A9P4XEF4"/>
<dbReference type="PANTHER" id="PTHR24198:SF165">
    <property type="entry name" value="ANKYRIN REPEAT-CONTAINING PROTEIN-RELATED"/>
    <property type="match status" value="1"/>
</dbReference>
<dbReference type="PROSITE" id="PS50088">
    <property type="entry name" value="ANK_REPEAT"/>
    <property type="match status" value="8"/>
</dbReference>
<dbReference type="Proteomes" id="UP000801864">
    <property type="component" value="Unassembled WGS sequence"/>
</dbReference>
<protein>
    <submittedName>
        <fullName evidence="5">Ankyrin-2</fullName>
    </submittedName>
</protein>
<evidence type="ECO:0000256" key="1">
    <source>
        <dbReference type="ARBA" id="ARBA00022737"/>
    </source>
</evidence>
<name>A0A9P4XEF4_9HYPO</name>
<feature type="repeat" description="ANK" evidence="3">
    <location>
        <begin position="809"/>
        <end position="841"/>
    </location>
</feature>
<keyword evidence="6" id="KW-1185">Reference proteome</keyword>
<dbReference type="InterPro" id="IPR036770">
    <property type="entry name" value="Ankyrin_rpt-contain_sf"/>
</dbReference>
<dbReference type="InterPro" id="IPR002110">
    <property type="entry name" value="Ankyrin_rpt"/>
</dbReference>
<feature type="compositionally biased region" description="Basic and acidic residues" evidence="4">
    <location>
        <begin position="146"/>
        <end position="160"/>
    </location>
</feature>
<dbReference type="Pfam" id="PF12796">
    <property type="entry name" value="Ank_2"/>
    <property type="match status" value="5"/>
</dbReference>
<feature type="region of interest" description="Disordered" evidence="4">
    <location>
        <begin position="531"/>
        <end position="550"/>
    </location>
</feature>
<proteinExistence type="predicted"/>
<evidence type="ECO:0000256" key="3">
    <source>
        <dbReference type="PROSITE-ProRule" id="PRU00023"/>
    </source>
</evidence>
<evidence type="ECO:0000256" key="2">
    <source>
        <dbReference type="ARBA" id="ARBA00023043"/>
    </source>
</evidence>
<feature type="compositionally biased region" description="Basic and acidic residues" evidence="4">
    <location>
        <begin position="531"/>
        <end position="541"/>
    </location>
</feature>
<feature type="repeat" description="ANK" evidence="3">
    <location>
        <begin position="875"/>
        <end position="897"/>
    </location>
</feature>
<gene>
    <name evidence="5" type="ORF">CFAM422_006865</name>
</gene>
<feature type="region of interest" description="Disordered" evidence="4">
    <location>
        <begin position="129"/>
        <end position="176"/>
    </location>
</feature>
<feature type="region of interest" description="Disordered" evidence="4">
    <location>
        <begin position="301"/>
        <end position="320"/>
    </location>
</feature>
<accession>A0A9P4XEF4</accession>
<dbReference type="SUPFAM" id="SSF48403">
    <property type="entry name" value="Ankyrin repeat"/>
    <property type="match status" value="2"/>
</dbReference>
<evidence type="ECO:0000256" key="4">
    <source>
        <dbReference type="SAM" id="MobiDB-lite"/>
    </source>
</evidence>
<feature type="compositionally biased region" description="Acidic residues" evidence="4">
    <location>
        <begin position="161"/>
        <end position="174"/>
    </location>
</feature>
<feature type="region of interest" description="Disordered" evidence="4">
    <location>
        <begin position="1105"/>
        <end position="1176"/>
    </location>
</feature>
<feature type="repeat" description="ANK" evidence="3">
    <location>
        <begin position="776"/>
        <end position="808"/>
    </location>
</feature>
<dbReference type="PROSITE" id="PS50297">
    <property type="entry name" value="ANK_REP_REGION"/>
    <property type="match status" value="8"/>
</dbReference>
<feature type="repeat" description="ANK" evidence="3">
    <location>
        <begin position="1012"/>
        <end position="1044"/>
    </location>
</feature>
<reference evidence="5 6" key="1">
    <citation type="submission" date="2018-06" db="EMBL/GenBank/DDBJ databases">
        <title>Genome analysis of cellulolytic fungus Trichoderma lentiforme CFAM-422.</title>
        <authorList>
            <person name="Steindorff A.S."/>
            <person name="Formighieri E.F."/>
            <person name="Midorikawa G.E.O."/>
            <person name="Tamietti M.S."/>
            <person name="Ramos E.Z."/>
            <person name="Silva A.S."/>
            <person name="Bon E.P.S."/>
            <person name="Mendes T.D."/>
            <person name="Damaso M.C.T."/>
            <person name="Favaro L.C.L."/>
        </authorList>
    </citation>
    <scope>NUCLEOTIDE SEQUENCE [LARGE SCALE GENOMIC DNA]</scope>
    <source>
        <strain evidence="5 6">CFAM-422</strain>
    </source>
</reference>
<dbReference type="Gene3D" id="1.25.40.20">
    <property type="entry name" value="Ankyrin repeat-containing domain"/>
    <property type="match status" value="4"/>
</dbReference>
<organism evidence="5 6">
    <name type="scientific">Trichoderma lentiforme</name>
    <dbReference type="NCBI Taxonomy" id="1567552"/>
    <lineage>
        <taxon>Eukaryota</taxon>
        <taxon>Fungi</taxon>
        <taxon>Dikarya</taxon>
        <taxon>Ascomycota</taxon>
        <taxon>Pezizomycotina</taxon>
        <taxon>Sordariomycetes</taxon>
        <taxon>Hypocreomycetidae</taxon>
        <taxon>Hypocreales</taxon>
        <taxon>Hypocreaceae</taxon>
        <taxon>Trichoderma</taxon>
    </lineage>
</organism>
<feature type="repeat" description="ANK" evidence="3">
    <location>
        <begin position="672"/>
        <end position="707"/>
    </location>
</feature>
<keyword evidence="2 3" id="KW-0040">ANK repeat</keyword>
<evidence type="ECO:0000313" key="6">
    <source>
        <dbReference type="Proteomes" id="UP000801864"/>
    </source>
</evidence>
<comment type="caution">
    <text evidence="5">The sequence shown here is derived from an EMBL/GenBank/DDBJ whole genome shotgun (WGS) entry which is preliminary data.</text>
</comment>
<feature type="repeat" description="ANK" evidence="3">
    <location>
        <begin position="842"/>
        <end position="868"/>
    </location>
</feature>
<dbReference type="EMBL" id="QLNT01000011">
    <property type="protein sequence ID" value="KAF3070177.1"/>
    <property type="molecule type" value="Genomic_DNA"/>
</dbReference>
<keyword evidence="1" id="KW-0677">Repeat</keyword>
<feature type="repeat" description="ANK" evidence="3">
    <location>
        <begin position="602"/>
        <end position="634"/>
    </location>
</feature>
<feature type="repeat" description="ANK" evidence="3">
    <location>
        <begin position="635"/>
        <end position="669"/>
    </location>
</feature>
<evidence type="ECO:0000313" key="5">
    <source>
        <dbReference type="EMBL" id="KAF3070177.1"/>
    </source>
</evidence>
<sequence length="1176" mass="130215">MRGLDRMEDDLVEDVFLQEGLRPTIAEHAAQCNSLFRKYMVLPDIVPDPTVMDDQLARFTLWTSNMDVYGPLNVSLDYRLRFSPTVVDIIHQLLDVICDTLASCKLLSASSSIGPKINGSMLMEIATTVKPINEPPPQTPSRKRQRISEDADSRLTRRDDDDASDSDSDVDQAEENFSKITDTIGGTVSRLFRLSNAVRKSAKTNRAMKIERYTDDKEANENIAELSYYTECYIKFRFPMAPESLRLALMKANELRLRRLYYQRSHRRHINLTVQNPQTKPPEVQLPKIKESAPAVRFAPSALPKPATTNRTSGQGGPPVVPVTTATTARQTDVGALLAKSVTEVPRAKSVLVNNKLSFPPLPPTQECPYCSVIIEFKNSNKSMMWNNHVIGDLEPFICVFPHCLEAGHQKTGPLTFESSKAWIGHMQNAHGHTWECRAPSHPPKTFDQELDYQKHSIEEHGVPEEHAGMLSSAARRPALNKLLECPFGDDFQPPEKAESSAVFSSDALQLHVAAHIKEIALLTLQKLPSDDDAKSIKSDDSSEDDGQGVANVRRSMYSLLDDEDLDFQQDNSEVADVTGDPREEDIRASVSELDLEDKDEAGMTKLHRAVQAGDRNLVESLINEGANLNSRDNSGRTALHYASLRQSRDYGILFLLLKAGSKAAINLTDDSGQTLLHYEAESGRAGSADYLQILIDHGADPRITDKYGFSPFLWAVVAGQEQTTSQLLRTDTGTDVNSRSGDGRSALAWAAGLRRHRIASWLLERGASMSTTRDSQIVPLNEAAASGNLDTVRLLLDHRGDPNYRDRDGWSAIHWAAEEGHPEIVALLLDRGANVNAVSSYGTSPLHCAANGGVVSIVRMLLENGADPLKSTCHGWTALHHAAFMGHSEVVQFLLEYDHVRSSASQQDNHGWSVLHLAVHNRDLATINVLMDSSLITEPRALFDESGLTAEEWLDLGPTSHSYKATSNLAFSKSRCCRAVTGLRQAVAIGNIPMIRLFIGEGYPVNGMDSGRRTALYYAAKKRMLPIMDLLLNSGADPNILPVGRKTWEEFISDSEVLQRLHRAGYQRQDTNPELERQIRRALRPKGQFSIPDRTVSFAPEVESVTPMSWRPTFPTEPEQSSSSVPVSSTPSVPDHSTSSTPMESPAPTPQTNDNKRKSRTVRSRATGLWKRLIG</sequence>